<protein>
    <submittedName>
        <fullName evidence="1">Uncharacterized protein</fullName>
    </submittedName>
</protein>
<dbReference type="AlphaFoldDB" id="A0A0E9THC4"/>
<name>A0A0E9THC4_ANGAN</name>
<dbReference type="EMBL" id="GBXM01056444">
    <property type="protein sequence ID" value="JAH52133.1"/>
    <property type="molecule type" value="Transcribed_RNA"/>
</dbReference>
<reference evidence="1" key="1">
    <citation type="submission" date="2014-11" db="EMBL/GenBank/DDBJ databases">
        <authorList>
            <person name="Amaro Gonzalez C."/>
        </authorList>
    </citation>
    <scope>NUCLEOTIDE SEQUENCE</scope>
</reference>
<accession>A0A0E9THC4</accession>
<organism evidence="1">
    <name type="scientific">Anguilla anguilla</name>
    <name type="common">European freshwater eel</name>
    <name type="synonym">Muraena anguilla</name>
    <dbReference type="NCBI Taxonomy" id="7936"/>
    <lineage>
        <taxon>Eukaryota</taxon>
        <taxon>Metazoa</taxon>
        <taxon>Chordata</taxon>
        <taxon>Craniata</taxon>
        <taxon>Vertebrata</taxon>
        <taxon>Euteleostomi</taxon>
        <taxon>Actinopterygii</taxon>
        <taxon>Neopterygii</taxon>
        <taxon>Teleostei</taxon>
        <taxon>Anguilliformes</taxon>
        <taxon>Anguillidae</taxon>
        <taxon>Anguilla</taxon>
    </lineage>
</organism>
<evidence type="ECO:0000313" key="1">
    <source>
        <dbReference type="EMBL" id="JAH52133.1"/>
    </source>
</evidence>
<proteinExistence type="predicted"/>
<sequence>MQRVRWVQQTHCKIRSADAAHSSL</sequence>
<reference evidence="1" key="2">
    <citation type="journal article" date="2015" name="Fish Shellfish Immunol.">
        <title>Early steps in the European eel (Anguilla anguilla)-Vibrio vulnificus interaction in the gills: Role of the RtxA13 toxin.</title>
        <authorList>
            <person name="Callol A."/>
            <person name="Pajuelo D."/>
            <person name="Ebbesson L."/>
            <person name="Teles M."/>
            <person name="MacKenzie S."/>
            <person name="Amaro C."/>
        </authorList>
    </citation>
    <scope>NUCLEOTIDE SEQUENCE</scope>
</reference>